<dbReference type="EMBL" id="KV417644">
    <property type="protein sequence ID" value="KZP12664.1"/>
    <property type="molecule type" value="Genomic_DNA"/>
</dbReference>
<feature type="compositionally biased region" description="Low complexity" evidence="1">
    <location>
        <begin position="520"/>
        <end position="534"/>
    </location>
</feature>
<dbReference type="AlphaFoldDB" id="A0A166BI33"/>
<evidence type="ECO:0000256" key="1">
    <source>
        <dbReference type="SAM" id="MobiDB-lite"/>
    </source>
</evidence>
<dbReference type="OrthoDB" id="10665987at2759"/>
<feature type="compositionally biased region" description="Basic and acidic residues" evidence="1">
    <location>
        <begin position="398"/>
        <end position="408"/>
    </location>
</feature>
<gene>
    <name evidence="2" type="ORF">FIBSPDRAFT_961235</name>
</gene>
<dbReference type="STRING" id="436010.A0A166BI33"/>
<feature type="region of interest" description="Disordered" evidence="1">
    <location>
        <begin position="375"/>
        <end position="721"/>
    </location>
</feature>
<evidence type="ECO:0000313" key="2">
    <source>
        <dbReference type="EMBL" id="KZP12664.1"/>
    </source>
</evidence>
<protein>
    <submittedName>
        <fullName evidence="2">Uncharacterized protein</fullName>
    </submittedName>
</protein>
<feature type="compositionally biased region" description="Low complexity" evidence="1">
    <location>
        <begin position="489"/>
        <end position="509"/>
    </location>
</feature>
<feature type="compositionally biased region" description="Low complexity" evidence="1">
    <location>
        <begin position="574"/>
        <end position="596"/>
    </location>
</feature>
<feature type="compositionally biased region" description="Polar residues" evidence="1">
    <location>
        <begin position="681"/>
        <end position="696"/>
    </location>
</feature>
<feature type="compositionally biased region" description="Acidic residues" evidence="1">
    <location>
        <begin position="476"/>
        <end position="488"/>
    </location>
</feature>
<accession>A0A166BI33</accession>
<organism evidence="2">
    <name type="scientific">Athelia psychrophila</name>
    <dbReference type="NCBI Taxonomy" id="1759441"/>
    <lineage>
        <taxon>Eukaryota</taxon>
        <taxon>Fungi</taxon>
        <taxon>Dikarya</taxon>
        <taxon>Basidiomycota</taxon>
        <taxon>Agaricomycotina</taxon>
        <taxon>Agaricomycetes</taxon>
        <taxon>Agaricomycetidae</taxon>
        <taxon>Atheliales</taxon>
        <taxon>Atheliaceae</taxon>
        <taxon>Athelia</taxon>
    </lineage>
</organism>
<proteinExistence type="predicted"/>
<feature type="region of interest" description="Disordered" evidence="1">
    <location>
        <begin position="1"/>
        <end position="20"/>
    </location>
</feature>
<feature type="compositionally biased region" description="Low complexity" evidence="1">
    <location>
        <begin position="659"/>
        <end position="672"/>
    </location>
</feature>
<reference evidence="2" key="1">
    <citation type="journal article" date="2016" name="Mol. Biol. Evol.">
        <title>Comparative Genomics of Early-Diverging Mushroom-Forming Fungi Provides Insights into the Origins of Lignocellulose Decay Capabilities.</title>
        <authorList>
            <person name="Nagy L.G."/>
            <person name="Riley R."/>
            <person name="Tritt A."/>
            <person name="Adam C."/>
            <person name="Daum C."/>
            <person name="Floudas D."/>
            <person name="Sun H."/>
            <person name="Yadav J.S."/>
            <person name="Pangilinan J."/>
            <person name="Larsson K.H."/>
            <person name="Matsuura K."/>
            <person name="Barry K."/>
            <person name="Labutti K."/>
            <person name="Kuo R."/>
            <person name="Ohm R.A."/>
            <person name="Bhattacharya S.S."/>
            <person name="Shirouzu T."/>
            <person name="Yoshinaga Y."/>
            <person name="Martin F.M."/>
            <person name="Grigoriev I.V."/>
            <person name="Hibbett D.S."/>
        </authorList>
    </citation>
    <scope>NUCLEOTIDE SEQUENCE [LARGE SCALE GENOMIC DNA]</scope>
    <source>
        <strain evidence="2">CBS 109695</strain>
    </source>
</reference>
<feature type="compositionally biased region" description="Low complexity" evidence="1">
    <location>
        <begin position="1"/>
        <end position="18"/>
    </location>
</feature>
<feature type="compositionally biased region" description="Low complexity" evidence="1">
    <location>
        <begin position="635"/>
        <end position="648"/>
    </location>
</feature>
<sequence>MRHSKASSSKAQASATTAKDTENVLDDKIKVAIAGYLTQRQVYVSSKESRKGKPVVPKKTKSVYNKTHIIKEMFKARILARSKEIAEAKGLSKTFLASRQALSEIEKELSPAEVLKVALMTESWNSGEILDESAKRLHTAAKLGSVTEDFLREIKQKFSAHVVIMIGFPDEDGVPLLSLFESDPPESMEKFSKTRQWKACGFLDTGFEEYIGQRWPAKPSSDVEDTTDYKDLVWFAEVKDPAKKNPRHAPMLTAYPARWTQEKLRKAWRYYCSEVLCFQTNEEKAVIPWKKVEKSPKTYVESVPGLTIEWSDPSRLDADKLKANWVACVKNQEIADGNGQRVGQMPFRFRSSITLGVSKPKDKYQLSLEAARVHKPTYVDTQSGPGKEQKSRKRRKPEKSNELVHTSEDEGSAPPPTKKAKHQDSSDARGGSGAEVEANRQTRKKQGKRKAADQDALGSDVDFDLIDDLIAGAPDLLEETEDETEENFNLDNASSESESDSDSSTSSSSGAATPSVPPITTLGSPASGSGTPAGRPKPGPAGLKPQAKVSGKPKTSKKDGGGAQGKAADEAQTKAAGKAHPKAAGGAQANKAKTAGPAQPKKSGPAQSKKSRAAGTQPLGSAQPKESGPAQPKESSAAGAQPSGSAQPKESEPAQPKESSAAGAQPSGSAQPKESGPAQPKISSAARTQPLSSAEAKQSDAGGAQPSGSAGEQPSGPLDPNIWATELYRAVEVEAGSQLFIPAPEYVPFEPEIFSAGAALAEKKQSMFLLGLNYREEYMDIVPHVDMSYIDQGAFLHNMPPYLRWWHPGHELPLSTCHTANTFHPIPYRSTSFHIIHRILSHSTTSITDAYFTHDTCRRYSAFISTTFTRRMSIHASSTINGSLHTHL</sequence>
<name>A0A166BI33_9AGAM</name>